<accession>A0A9W6UXR8</accession>
<evidence type="ECO:0000313" key="3">
    <source>
        <dbReference type="Proteomes" id="UP001165041"/>
    </source>
</evidence>
<organism evidence="2 3">
    <name type="scientific">Kitasatospora phosalacinea</name>
    <dbReference type="NCBI Taxonomy" id="2065"/>
    <lineage>
        <taxon>Bacteria</taxon>
        <taxon>Bacillati</taxon>
        <taxon>Actinomycetota</taxon>
        <taxon>Actinomycetes</taxon>
        <taxon>Kitasatosporales</taxon>
        <taxon>Streptomycetaceae</taxon>
        <taxon>Kitasatospora</taxon>
    </lineage>
</organism>
<name>A0A9W6UXR8_9ACTN</name>
<sequence>MSLLDELWAEGWMPYWEGLFHADGRARDADVEGPGLEVLRLGEPIDLESMLDEDPNGLSGAVVHAEAGLPDGRGRLVGGGGSHGSEGFVACFDTEGAMVWLLHLGESNEFVRITVDWPTATCTNNLDRSITLDLTSPDHSSDRPAPPTTGDPDPAHRARGRSRGGAGRRQGATTDGTWIAELWRDGRTPVHYGLFRADGTARRADCDGPQLTRFRLGEPLGPITLAAAADPAWTRSAEILAEAALPDGTGRLVAGGDTDASDGFFARTDAAGRLVWLVHLPCTELVGVTVEGPRAVFVNDRGGALTIDLTAPEFSDAPGN</sequence>
<evidence type="ECO:0000313" key="2">
    <source>
        <dbReference type="EMBL" id="GLW67951.1"/>
    </source>
</evidence>
<proteinExistence type="predicted"/>
<protein>
    <submittedName>
        <fullName evidence="2">Uncharacterized protein</fullName>
    </submittedName>
</protein>
<dbReference type="RefSeq" id="WP_285732483.1">
    <property type="nucleotide sequence ID" value="NZ_BSSA01000001.1"/>
</dbReference>
<comment type="caution">
    <text evidence="2">The sequence shown here is derived from an EMBL/GenBank/DDBJ whole genome shotgun (WGS) entry which is preliminary data.</text>
</comment>
<gene>
    <name evidence="2" type="ORF">Kpho02_02500</name>
</gene>
<feature type="region of interest" description="Disordered" evidence="1">
    <location>
        <begin position="132"/>
        <end position="175"/>
    </location>
</feature>
<evidence type="ECO:0000256" key="1">
    <source>
        <dbReference type="SAM" id="MobiDB-lite"/>
    </source>
</evidence>
<reference evidence="2" key="1">
    <citation type="submission" date="2023-02" db="EMBL/GenBank/DDBJ databases">
        <title>Kitasatospora phosalacinea NBRC 14627.</title>
        <authorList>
            <person name="Ichikawa N."/>
            <person name="Sato H."/>
            <person name="Tonouchi N."/>
        </authorList>
    </citation>
    <scope>NUCLEOTIDE SEQUENCE</scope>
    <source>
        <strain evidence="2">NBRC 14627</strain>
    </source>
</reference>
<dbReference type="EMBL" id="BSSA01000001">
    <property type="protein sequence ID" value="GLW67951.1"/>
    <property type="molecule type" value="Genomic_DNA"/>
</dbReference>
<dbReference type="AlphaFoldDB" id="A0A9W6UXR8"/>
<dbReference type="Proteomes" id="UP001165041">
    <property type="component" value="Unassembled WGS sequence"/>
</dbReference>